<dbReference type="SMART" id="SM00345">
    <property type="entry name" value="HTH_GNTR"/>
    <property type="match status" value="1"/>
</dbReference>
<dbReference type="Gene3D" id="1.20.120.530">
    <property type="entry name" value="GntR ligand-binding domain-like"/>
    <property type="match status" value="1"/>
</dbReference>
<dbReference type="PROSITE" id="PS50949">
    <property type="entry name" value="HTH_GNTR"/>
    <property type="match status" value="1"/>
</dbReference>
<dbReference type="InterPro" id="IPR036388">
    <property type="entry name" value="WH-like_DNA-bd_sf"/>
</dbReference>
<keyword evidence="3" id="KW-0804">Transcription</keyword>
<protein>
    <submittedName>
        <fullName evidence="5">GntR family transcriptional regulator</fullName>
    </submittedName>
</protein>
<evidence type="ECO:0000313" key="5">
    <source>
        <dbReference type="EMBL" id="GHE30369.1"/>
    </source>
</evidence>
<name>A0A919D9T6_9ACTN</name>
<keyword evidence="2" id="KW-0238">DNA-binding</keyword>
<sequence>MVTEVYHLIFGMLISQEIPPGARMAVDEIARKLGVSQTPVRQALATLEAEGLVTRTHLVGYRAGELMTRRQFDDLFAVRAFLEPQAARLAAEKPAPERLAEMRSTQSEMTYEASRNGVVPYGTFARHDAELHSAIAEASRNEALRDAVSRLNAHVHLFRLYVDRAVTHDALDEHEEIVSAIEHRDPRRAAAAMRAHLRRSQKRLRSAFE</sequence>
<dbReference type="AlphaFoldDB" id="A0A919D9T6"/>
<dbReference type="PANTHER" id="PTHR43537:SF5">
    <property type="entry name" value="UXU OPERON TRANSCRIPTIONAL REGULATOR"/>
    <property type="match status" value="1"/>
</dbReference>
<evidence type="ECO:0000256" key="1">
    <source>
        <dbReference type="ARBA" id="ARBA00023015"/>
    </source>
</evidence>
<dbReference type="PANTHER" id="PTHR43537">
    <property type="entry name" value="TRANSCRIPTIONAL REGULATOR, GNTR FAMILY"/>
    <property type="match status" value="1"/>
</dbReference>
<keyword evidence="1" id="KW-0805">Transcription regulation</keyword>
<evidence type="ECO:0000256" key="2">
    <source>
        <dbReference type="ARBA" id="ARBA00023125"/>
    </source>
</evidence>
<dbReference type="Pfam" id="PF00392">
    <property type="entry name" value="GntR"/>
    <property type="match status" value="1"/>
</dbReference>
<dbReference type="Proteomes" id="UP000603227">
    <property type="component" value="Unassembled WGS sequence"/>
</dbReference>
<evidence type="ECO:0000259" key="4">
    <source>
        <dbReference type="PROSITE" id="PS50949"/>
    </source>
</evidence>
<dbReference type="SMART" id="SM00895">
    <property type="entry name" value="FCD"/>
    <property type="match status" value="1"/>
</dbReference>
<dbReference type="InterPro" id="IPR036390">
    <property type="entry name" value="WH_DNA-bd_sf"/>
</dbReference>
<dbReference type="Gene3D" id="1.10.10.10">
    <property type="entry name" value="Winged helix-like DNA-binding domain superfamily/Winged helix DNA-binding domain"/>
    <property type="match status" value="1"/>
</dbReference>
<dbReference type="InterPro" id="IPR000485">
    <property type="entry name" value="AsnC-type_HTH_dom"/>
</dbReference>
<dbReference type="GO" id="GO:0003700">
    <property type="term" value="F:DNA-binding transcription factor activity"/>
    <property type="evidence" value="ECO:0007669"/>
    <property type="project" value="InterPro"/>
</dbReference>
<evidence type="ECO:0000313" key="6">
    <source>
        <dbReference type="Proteomes" id="UP000603227"/>
    </source>
</evidence>
<reference evidence="5" key="2">
    <citation type="submission" date="2020-09" db="EMBL/GenBank/DDBJ databases">
        <authorList>
            <person name="Sun Q."/>
            <person name="Zhou Y."/>
        </authorList>
    </citation>
    <scope>NUCLEOTIDE SEQUENCE</scope>
    <source>
        <strain evidence="5">CGMCC 4.7403</strain>
    </source>
</reference>
<keyword evidence="6" id="KW-1185">Reference proteome</keyword>
<dbReference type="InterPro" id="IPR011711">
    <property type="entry name" value="GntR_C"/>
</dbReference>
<dbReference type="EMBL" id="BNAT01000016">
    <property type="protein sequence ID" value="GHE30369.1"/>
    <property type="molecule type" value="Genomic_DNA"/>
</dbReference>
<dbReference type="InterPro" id="IPR000524">
    <property type="entry name" value="Tscrpt_reg_HTH_GntR"/>
</dbReference>
<proteinExistence type="predicted"/>
<comment type="caution">
    <text evidence="5">The sequence shown here is derived from an EMBL/GenBank/DDBJ whole genome shotgun (WGS) entry which is preliminary data.</text>
</comment>
<dbReference type="PRINTS" id="PR00033">
    <property type="entry name" value="HTHASNC"/>
</dbReference>
<dbReference type="RefSeq" id="WP_079055181.1">
    <property type="nucleotide sequence ID" value="NZ_BNAT01000016.1"/>
</dbReference>
<dbReference type="SUPFAM" id="SSF46785">
    <property type="entry name" value="Winged helix' DNA-binding domain"/>
    <property type="match status" value="1"/>
</dbReference>
<accession>A0A919D9T6</accession>
<gene>
    <name evidence="5" type="ORF">GCM10017771_46540</name>
</gene>
<dbReference type="GO" id="GO:0043565">
    <property type="term" value="F:sequence-specific DNA binding"/>
    <property type="evidence" value="ECO:0007669"/>
    <property type="project" value="InterPro"/>
</dbReference>
<dbReference type="InterPro" id="IPR008920">
    <property type="entry name" value="TF_FadR/GntR_C"/>
</dbReference>
<organism evidence="5 6">
    <name type="scientific">Streptomyces capitiformicae</name>
    <dbReference type="NCBI Taxonomy" id="2014920"/>
    <lineage>
        <taxon>Bacteria</taxon>
        <taxon>Bacillati</taxon>
        <taxon>Actinomycetota</taxon>
        <taxon>Actinomycetes</taxon>
        <taxon>Kitasatosporales</taxon>
        <taxon>Streptomycetaceae</taxon>
        <taxon>Streptomyces</taxon>
    </lineage>
</organism>
<dbReference type="Pfam" id="PF07729">
    <property type="entry name" value="FCD"/>
    <property type="match status" value="1"/>
</dbReference>
<evidence type="ECO:0000256" key="3">
    <source>
        <dbReference type="ARBA" id="ARBA00023163"/>
    </source>
</evidence>
<feature type="domain" description="HTH gntR-type" evidence="4">
    <location>
        <begin position="1"/>
        <end position="66"/>
    </location>
</feature>
<reference evidence="5" key="1">
    <citation type="journal article" date="2014" name="Int. J. Syst. Evol. Microbiol.">
        <title>Complete genome sequence of Corynebacterium casei LMG S-19264T (=DSM 44701T), isolated from a smear-ripened cheese.</title>
        <authorList>
            <consortium name="US DOE Joint Genome Institute (JGI-PGF)"/>
            <person name="Walter F."/>
            <person name="Albersmeier A."/>
            <person name="Kalinowski J."/>
            <person name="Ruckert C."/>
        </authorList>
    </citation>
    <scope>NUCLEOTIDE SEQUENCE</scope>
    <source>
        <strain evidence="5">CGMCC 4.7403</strain>
    </source>
</reference>
<dbReference type="SUPFAM" id="SSF48008">
    <property type="entry name" value="GntR ligand-binding domain-like"/>
    <property type="match status" value="1"/>
</dbReference>